<gene>
    <name evidence="2" type="ORF">BWI75_04555</name>
</gene>
<dbReference type="AlphaFoldDB" id="A0A6N8FR39"/>
<reference evidence="2 3" key="1">
    <citation type="journal article" date="2019" name="Front. Microbiol.">
        <title>Genomic Features for Desiccation Tolerance and Sugar Biosynthesis in the Extremophile Gloeocapsopsis sp. UTEX B3054.</title>
        <authorList>
            <person name="Urrejola C."/>
            <person name="Alcorta J."/>
            <person name="Salas L."/>
            <person name="Vasquez M."/>
            <person name="Polz M.F."/>
            <person name="Vicuna R."/>
            <person name="Diez B."/>
        </authorList>
    </citation>
    <scope>NUCLEOTIDE SEQUENCE [LARGE SCALE GENOMIC DNA]</scope>
    <source>
        <strain evidence="2 3">1H9</strain>
    </source>
</reference>
<feature type="transmembrane region" description="Helical" evidence="1">
    <location>
        <begin position="37"/>
        <end position="57"/>
    </location>
</feature>
<accession>A0A6N8FR39</accession>
<sequence>MPNLNSSVREPVEVESSLSSLIVLPELVFIESSTVEVALYDLLLFILTGVFAVIPLGPQTVLD</sequence>
<organism evidence="2 3">
    <name type="scientific">Gloeocapsopsis dulcis AAB1 = 1H9</name>
    <dbReference type="NCBI Taxonomy" id="1433147"/>
    <lineage>
        <taxon>Bacteria</taxon>
        <taxon>Bacillati</taxon>
        <taxon>Cyanobacteriota</taxon>
        <taxon>Cyanophyceae</taxon>
        <taxon>Oscillatoriophycideae</taxon>
        <taxon>Chroococcales</taxon>
        <taxon>Chroococcaceae</taxon>
        <taxon>Gloeocapsopsis</taxon>
        <taxon>Gloeocapsopsis dulcis</taxon>
    </lineage>
</organism>
<name>A0A6N8FR39_9CHRO</name>
<evidence type="ECO:0000256" key="1">
    <source>
        <dbReference type="SAM" id="Phobius"/>
    </source>
</evidence>
<evidence type="ECO:0000313" key="3">
    <source>
        <dbReference type="Proteomes" id="UP000441797"/>
    </source>
</evidence>
<dbReference type="EMBL" id="NAPY01000004">
    <property type="protein sequence ID" value="MUL35638.1"/>
    <property type="molecule type" value="Genomic_DNA"/>
</dbReference>
<proteinExistence type="predicted"/>
<dbReference type="Proteomes" id="UP000441797">
    <property type="component" value="Unassembled WGS sequence"/>
</dbReference>
<keyword evidence="1" id="KW-0472">Membrane</keyword>
<evidence type="ECO:0000313" key="2">
    <source>
        <dbReference type="EMBL" id="MUL35638.1"/>
    </source>
</evidence>
<keyword evidence="1" id="KW-0812">Transmembrane</keyword>
<comment type="caution">
    <text evidence="2">The sequence shown here is derived from an EMBL/GenBank/DDBJ whole genome shotgun (WGS) entry which is preliminary data.</text>
</comment>
<keyword evidence="3" id="KW-1185">Reference proteome</keyword>
<keyword evidence="1" id="KW-1133">Transmembrane helix</keyword>
<protein>
    <submittedName>
        <fullName evidence="2">Uncharacterized protein</fullName>
    </submittedName>
</protein>